<evidence type="ECO:0000313" key="2">
    <source>
        <dbReference type="EMBL" id="QBZ53308.1"/>
    </source>
</evidence>
<reference evidence="2 3" key="1">
    <citation type="journal article" date="2019" name="Mol. Biol. Evol.">
        <title>Blast fungal genomes show frequent chromosomal changes, gene gains and losses, and effector gene turnover.</title>
        <authorList>
            <person name="Gomez Luciano L.B."/>
            <person name="Jason Tsai I."/>
            <person name="Chuma I."/>
            <person name="Tosa Y."/>
            <person name="Chen Y.H."/>
            <person name="Li J.Y."/>
            <person name="Li M.Y."/>
            <person name="Jade Lu M.Y."/>
            <person name="Nakayashiki H."/>
            <person name="Li W.H."/>
        </authorList>
    </citation>
    <scope>NUCLEOTIDE SEQUENCE [LARGE SCALE GENOMIC DNA]</scope>
    <source>
        <strain evidence="2">MZ5-1-6</strain>
    </source>
</reference>
<dbReference type="EMBL" id="CP034204">
    <property type="protein sequence ID" value="QBZ53308.1"/>
    <property type="molecule type" value="Genomic_DNA"/>
</dbReference>
<gene>
    <name evidence="2" type="ORF">PoMZ_08984</name>
</gene>
<proteinExistence type="predicted"/>
<name>A0A4P7MSU4_PYROR</name>
<evidence type="ECO:0000256" key="1">
    <source>
        <dbReference type="SAM" id="MobiDB-lite"/>
    </source>
</evidence>
<protein>
    <recommendedName>
        <fullName evidence="4">Protein kinase domain-containing protein</fullName>
    </recommendedName>
</protein>
<sequence>MLFSAETSGVMIIDFERALLLEPIRPPLAQLMSNKRKRKPDVVDSSKSRKS</sequence>
<organism evidence="2 3">
    <name type="scientific">Pyricularia oryzae</name>
    <name type="common">Rice blast fungus</name>
    <name type="synonym">Magnaporthe oryzae</name>
    <dbReference type="NCBI Taxonomy" id="318829"/>
    <lineage>
        <taxon>Eukaryota</taxon>
        <taxon>Fungi</taxon>
        <taxon>Dikarya</taxon>
        <taxon>Ascomycota</taxon>
        <taxon>Pezizomycotina</taxon>
        <taxon>Sordariomycetes</taxon>
        <taxon>Sordariomycetidae</taxon>
        <taxon>Magnaporthales</taxon>
        <taxon>Pyriculariaceae</taxon>
        <taxon>Pyricularia</taxon>
    </lineage>
</organism>
<evidence type="ECO:0000313" key="3">
    <source>
        <dbReference type="Proteomes" id="UP000294847"/>
    </source>
</evidence>
<evidence type="ECO:0008006" key="4">
    <source>
        <dbReference type="Google" id="ProtNLM"/>
    </source>
</evidence>
<accession>A0A4P7MSU4</accession>
<dbReference type="Proteomes" id="UP000294847">
    <property type="component" value="Chromosome 1"/>
</dbReference>
<feature type="compositionally biased region" description="Basic and acidic residues" evidence="1">
    <location>
        <begin position="40"/>
        <end position="51"/>
    </location>
</feature>
<dbReference type="AlphaFoldDB" id="A0A4P7MSU4"/>
<feature type="region of interest" description="Disordered" evidence="1">
    <location>
        <begin position="31"/>
        <end position="51"/>
    </location>
</feature>